<keyword evidence="1" id="KW-0812">Transmembrane</keyword>
<evidence type="ECO:0000256" key="1">
    <source>
        <dbReference type="SAM" id="Phobius"/>
    </source>
</evidence>
<dbReference type="EMBL" id="JALJOR010000001">
    <property type="protein sequence ID" value="KAK9828523.1"/>
    <property type="molecule type" value="Genomic_DNA"/>
</dbReference>
<gene>
    <name evidence="2" type="ORF">WJX72_000572</name>
</gene>
<dbReference type="AlphaFoldDB" id="A0AAW1R4E6"/>
<keyword evidence="3" id="KW-1185">Reference proteome</keyword>
<accession>A0AAW1R4E6</accession>
<feature type="transmembrane region" description="Helical" evidence="1">
    <location>
        <begin position="90"/>
        <end position="111"/>
    </location>
</feature>
<sequence>MLGTGPVYLLTGLSYLRWAIEAITIGTLNSTPAYLRPVLLHASARQGFCGLHHIFRWDQGEWISDAQAQQLLHLLGSGGAMCQQFVQHDIIALLAQAALMYLVVLLALYGIRRSQRF</sequence>
<organism evidence="2 3">
    <name type="scientific">[Myrmecia] bisecta</name>
    <dbReference type="NCBI Taxonomy" id="41462"/>
    <lineage>
        <taxon>Eukaryota</taxon>
        <taxon>Viridiplantae</taxon>
        <taxon>Chlorophyta</taxon>
        <taxon>core chlorophytes</taxon>
        <taxon>Trebouxiophyceae</taxon>
        <taxon>Trebouxiales</taxon>
        <taxon>Trebouxiaceae</taxon>
        <taxon>Myrmecia</taxon>
    </lineage>
</organism>
<proteinExistence type="predicted"/>
<comment type="caution">
    <text evidence="2">The sequence shown here is derived from an EMBL/GenBank/DDBJ whole genome shotgun (WGS) entry which is preliminary data.</text>
</comment>
<keyword evidence="1" id="KW-1133">Transmembrane helix</keyword>
<evidence type="ECO:0000313" key="2">
    <source>
        <dbReference type="EMBL" id="KAK9828523.1"/>
    </source>
</evidence>
<reference evidence="2 3" key="1">
    <citation type="journal article" date="2024" name="Nat. Commun.">
        <title>Phylogenomics reveals the evolutionary origins of lichenization in chlorophyte algae.</title>
        <authorList>
            <person name="Puginier C."/>
            <person name="Libourel C."/>
            <person name="Otte J."/>
            <person name="Skaloud P."/>
            <person name="Haon M."/>
            <person name="Grisel S."/>
            <person name="Petersen M."/>
            <person name="Berrin J.G."/>
            <person name="Delaux P.M."/>
            <person name="Dal Grande F."/>
            <person name="Keller J."/>
        </authorList>
    </citation>
    <scope>NUCLEOTIDE SEQUENCE [LARGE SCALE GENOMIC DNA]</scope>
    <source>
        <strain evidence="2 3">SAG 2043</strain>
    </source>
</reference>
<keyword evidence="1" id="KW-0472">Membrane</keyword>
<evidence type="ECO:0000313" key="3">
    <source>
        <dbReference type="Proteomes" id="UP001489004"/>
    </source>
</evidence>
<name>A0AAW1R4E6_9CHLO</name>
<protein>
    <submittedName>
        <fullName evidence="2">Uncharacterized protein</fullName>
    </submittedName>
</protein>
<dbReference type="Proteomes" id="UP001489004">
    <property type="component" value="Unassembled WGS sequence"/>
</dbReference>